<name>A0A1F7GPS8_9BACT</name>
<dbReference type="InterPro" id="IPR001509">
    <property type="entry name" value="Epimerase_deHydtase"/>
</dbReference>
<evidence type="ECO:0000256" key="1">
    <source>
        <dbReference type="ARBA" id="ARBA00007637"/>
    </source>
</evidence>
<proteinExistence type="inferred from homology"/>
<sequence>MKKLSILLTGSSGYIGRNILEQRKTKYHIVAPSHSELDLTNTEKVDMYFDEYGPFHAVIHCAVIGGKRDAVNLQNILPTNLRMFFNLARNKRHFSKMIHIGTGGEYDKSEPIVKARESDFGKRIPKDEYSFCKYICSQYIEKSENIYSLRLFGIFGKYEDYRIRFISNIICKYIFKLPLTILQNAYFDYVYLNDFIKILDFFIKKRPKYKIYNTSSGQKFELLSLIEKINTLSNYSMPIKLQKKGLNKEYTGDNRRLKKELKNFRFTPIDDSIRELYHWYRKNIHRIDKREILEDSFNK</sequence>
<accession>A0A1F7GPS8</accession>
<organism evidence="3 4">
    <name type="scientific">Candidatus Roizmanbacteria bacterium RIFCSPHIGHO2_01_FULL_39_8</name>
    <dbReference type="NCBI Taxonomy" id="1802033"/>
    <lineage>
        <taxon>Bacteria</taxon>
        <taxon>Candidatus Roizmaniibacteriota</taxon>
    </lineage>
</organism>
<comment type="similarity">
    <text evidence="1">Belongs to the NAD(P)-dependent epimerase/dehydratase family.</text>
</comment>
<dbReference type="InterPro" id="IPR036291">
    <property type="entry name" value="NAD(P)-bd_dom_sf"/>
</dbReference>
<evidence type="ECO:0000259" key="2">
    <source>
        <dbReference type="Pfam" id="PF01370"/>
    </source>
</evidence>
<comment type="caution">
    <text evidence="3">The sequence shown here is derived from an EMBL/GenBank/DDBJ whole genome shotgun (WGS) entry which is preliminary data.</text>
</comment>
<dbReference type="EMBL" id="MFZI01000029">
    <property type="protein sequence ID" value="OGK20805.1"/>
    <property type="molecule type" value="Genomic_DNA"/>
</dbReference>
<dbReference type="Pfam" id="PF01370">
    <property type="entry name" value="Epimerase"/>
    <property type="match status" value="1"/>
</dbReference>
<protein>
    <recommendedName>
        <fullName evidence="2">NAD-dependent epimerase/dehydratase domain-containing protein</fullName>
    </recommendedName>
</protein>
<dbReference type="Proteomes" id="UP000177026">
    <property type="component" value="Unassembled WGS sequence"/>
</dbReference>
<dbReference type="AlphaFoldDB" id="A0A1F7GPS8"/>
<evidence type="ECO:0000313" key="4">
    <source>
        <dbReference type="Proteomes" id="UP000177026"/>
    </source>
</evidence>
<gene>
    <name evidence="3" type="ORF">A2866_03960</name>
</gene>
<reference evidence="3 4" key="1">
    <citation type="journal article" date="2016" name="Nat. Commun.">
        <title>Thousands of microbial genomes shed light on interconnected biogeochemical processes in an aquifer system.</title>
        <authorList>
            <person name="Anantharaman K."/>
            <person name="Brown C.T."/>
            <person name="Hug L.A."/>
            <person name="Sharon I."/>
            <person name="Castelle C.J."/>
            <person name="Probst A.J."/>
            <person name="Thomas B.C."/>
            <person name="Singh A."/>
            <person name="Wilkins M.J."/>
            <person name="Karaoz U."/>
            <person name="Brodie E.L."/>
            <person name="Williams K.H."/>
            <person name="Hubbard S.S."/>
            <person name="Banfield J.F."/>
        </authorList>
    </citation>
    <scope>NUCLEOTIDE SEQUENCE [LARGE SCALE GENOMIC DNA]</scope>
</reference>
<evidence type="ECO:0000313" key="3">
    <source>
        <dbReference type="EMBL" id="OGK20805.1"/>
    </source>
</evidence>
<dbReference type="PANTHER" id="PTHR43000">
    <property type="entry name" value="DTDP-D-GLUCOSE 4,6-DEHYDRATASE-RELATED"/>
    <property type="match status" value="1"/>
</dbReference>
<feature type="domain" description="NAD-dependent epimerase/dehydratase" evidence="2">
    <location>
        <begin position="6"/>
        <end position="213"/>
    </location>
</feature>
<dbReference type="Gene3D" id="3.40.50.720">
    <property type="entry name" value="NAD(P)-binding Rossmann-like Domain"/>
    <property type="match status" value="1"/>
</dbReference>
<dbReference type="SUPFAM" id="SSF51735">
    <property type="entry name" value="NAD(P)-binding Rossmann-fold domains"/>
    <property type="match status" value="1"/>
</dbReference>